<dbReference type="Proteomes" id="UP000002729">
    <property type="component" value="Unassembled WGS sequence"/>
</dbReference>
<dbReference type="GO" id="GO:0005783">
    <property type="term" value="C:endoplasmic reticulum"/>
    <property type="evidence" value="ECO:0007669"/>
    <property type="project" value="TreeGrafter"/>
</dbReference>
<dbReference type="eggNOG" id="KOG2092">
    <property type="taxonomic scope" value="Eukaryota"/>
</dbReference>
<reference evidence="2 3" key="1">
    <citation type="journal article" date="2011" name="Proc. Natl. Acad. Sci. U.S.A.">
        <title>Niche of harmful alga Aureococcus anophagefferens revealed through ecogenomics.</title>
        <authorList>
            <person name="Gobler C.J."/>
            <person name="Berry D.L."/>
            <person name="Dyhrman S.T."/>
            <person name="Wilhelm S.W."/>
            <person name="Salamov A."/>
            <person name="Lobanov A.V."/>
            <person name="Zhang Y."/>
            <person name="Collier J.L."/>
            <person name="Wurch L.L."/>
            <person name="Kustka A.B."/>
            <person name="Dill B.D."/>
            <person name="Shah M."/>
            <person name="VerBerkmoes N.C."/>
            <person name="Kuo A."/>
            <person name="Terry A."/>
            <person name="Pangilinan J."/>
            <person name="Lindquist E.A."/>
            <person name="Lucas S."/>
            <person name="Paulsen I.T."/>
            <person name="Hattenrath-Lehmann T.K."/>
            <person name="Talmage S.C."/>
            <person name="Walker E.A."/>
            <person name="Koch F."/>
            <person name="Burson A.M."/>
            <person name="Marcoval M.A."/>
            <person name="Tang Y.Z."/>
            <person name="Lecleir G.R."/>
            <person name="Coyne K.J."/>
            <person name="Berg G.M."/>
            <person name="Bertrand E.M."/>
            <person name="Saito M.A."/>
            <person name="Gladyshev V.N."/>
            <person name="Grigoriev I.V."/>
        </authorList>
    </citation>
    <scope>NUCLEOTIDE SEQUENCE [LARGE SCALE GENOMIC DNA]</scope>
    <source>
        <strain evidence="3">CCMP 1984</strain>
    </source>
</reference>
<keyword evidence="3" id="KW-1185">Reference proteome</keyword>
<keyword evidence="1" id="KW-0812">Transmembrane</keyword>
<feature type="transmembrane region" description="Helical" evidence="1">
    <location>
        <begin position="313"/>
        <end position="329"/>
    </location>
</feature>
<dbReference type="PANTHER" id="PTHR21650:SF4">
    <property type="entry name" value="MEMBRALIN"/>
    <property type="match status" value="1"/>
</dbReference>
<dbReference type="RefSeq" id="XP_009034110.1">
    <property type="nucleotide sequence ID" value="XM_009035862.1"/>
</dbReference>
<feature type="transmembrane region" description="Helical" evidence="1">
    <location>
        <begin position="251"/>
        <end position="277"/>
    </location>
</feature>
<organism evidence="3">
    <name type="scientific">Aureococcus anophagefferens</name>
    <name type="common">Harmful bloom alga</name>
    <dbReference type="NCBI Taxonomy" id="44056"/>
    <lineage>
        <taxon>Eukaryota</taxon>
        <taxon>Sar</taxon>
        <taxon>Stramenopiles</taxon>
        <taxon>Ochrophyta</taxon>
        <taxon>Pelagophyceae</taxon>
        <taxon>Pelagomonadales</taxon>
        <taxon>Pelagomonadaceae</taxon>
        <taxon>Aureococcus</taxon>
    </lineage>
</organism>
<feature type="transmembrane region" description="Helical" evidence="1">
    <location>
        <begin position="335"/>
        <end position="355"/>
    </location>
</feature>
<sequence>MERSHHQWLEQVFFRQHLRCTRAVMRALGPAPRRVLEHGLGLVALGACGLVVYLHGTYVARTGAPLAVELRAAAAALGANRSVFAVNVVVSDGPGTCAVDDAADAACAPDEASYWFSRDRGVVALGDVARRDLRVPAATVRCGSGGFGGPRWALAVAGADAAVANAAVAAVGPRGYVRSERSNEFYDLARAERAAPFTREALAQALTVSLKTLFLIFATSTLVSYTLRETQARMLRFAFELKENIGDNRAYLSLVASHLLDSAVFAPIMIGMMAFLFEFFADQVLGLLVLTLAWGAELFAAVSLRSRRALDHLPRLLVLYLAALHVYLFKFPFGFKYVALLAAIAAIGHAMLLFWDRFEVPALRRGDVSVTNLREIPRRRRRGGDG</sequence>
<proteinExistence type="predicted"/>
<evidence type="ECO:0000313" key="3">
    <source>
        <dbReference type="Proteomes" id="UP000002729"/>
    </source>
</evidence>
<gene>
    <name evidence="2" type="ORF">AURANDRAFT_61505</name>
</gene>
<dbReference type="GO" id="GO:1904294">
    <property type="term" value="P:positive regulation of ERAD pathway"/>
    <property type="evidence" value="ECO:0007669"/>
    <property type="project" value="TreeGrafter"/>
</dbReference>
<dbReference type="EMBL" id="GL833122">
    <property type="protein sequence ID" value="EGB11776.1"/>
    <property type="molecule type" value="Genomic_DNA"/>
</dbReference>
<keyword evidence="1" id="KW-0472">Membrane</keyword>
<keyword evidence="1" id="KW-1133">Transmembrane helix</keyword>
<dbReference type="OrthoDB" id="6779347at2759"/>
<evidence type="ECO:0000256" key="1">
    <source>
        <dbReference type="SAM" id="Phobius"/>
    </source>
</evidence>
<dbReference type="AlphaFoldDB" id="F0Y0B1"/>
<protein>
    <submittedName>
        <fullName evidence="2">Uncharacterized protein</fullName>
    </submittedName>
</protein>
<dbReference type="InParanoid" id="F0Y0B1"/>
<feature type="transmembrane region" description="Helical" evidence="1">
    <location>
        <begin position="283"/>
        <end position="301"/>
    </location>
</feature>
<dbReference type="GeneID" id="20223500"/>
<evidence type="ECO:0000313" key="2">
    <source>
        <dbReference type="EMBL" id="EGB11776.1"/>
    </source>
</evidence>
<dbReference type="GO" id="GO:0034976">
    <property type="term" value="P:response to endoplasmic reticulum stress"/>
    <property type="evidence" value="ECO:0007669"/>
    <property type="project" value="TreeGrafter"/>
</dbReference>
<accession>F0Y0B1</accession>
<dbReference type="KEGG" id="aaf:AURANDRAFT_61505"/>
<dbReference type="PANTHER" id="PTHR21650">
    <property type="entry name" value="MEMBRALIN/KINETOCHORE PROTEIN NUF2"/>
    <property type="match status" value="1"/>
</dbReference>
<name>F0Y0B1_AURAN</name>
<feature type="transmembrane region" description="Helical" evidence="1">
    <location>
        <begin position="208"/>
        <end position="227"/>
    </location>
</feature>